<accession>A0A6G0ZRN0</accession>
<dbReference type="OrthoDB" id="619536at2759"/>
<gene>
    <name evidence="1" type="ORF">FWK35_00002489</name>
</gene>
<dbReference type="AlphaFoldDB" id="A0A6G0ZRN0"/>
<dbReference type="EMBL" id="VUJU01000021">
    <property type="protein sequence ID" value="KAF0773890.1"/>
    <property type="molecule type" value="Genomic_DNA"/>
</dbReference>
<comment type="caution">
    <text evidence="1">The sequence shown here is derived from an EMBL/GenBank/DDBJ whole genome shotgun (WGS) entry which is preliminary data.</text>
</comment>
<organism evidence="1 2">
    <name type="scientific">Aphis craccivora</name>
    <name type="common">Cowpea aphid</name>
    <dbReference type="NCBI Taxonomy" id="307492"/>
    <lineage>
        <taxon>Eukaryota</taxon>
        <taxon>Metazoa</taxon>
        <taxon>Ecdysozoa</taxon>
        <taxon>Arthropoda</taxon>
        <taxon>Hexapoda</taxon>
        <taxon>Insecta</taxon>
        <taxon>Pterygota</taxon>
        <taxon>Neoptera</taxon>
        <taxon>Paraneoptera</taxon>
        <taxon>Hemiptera</taxon>
        <taxon>Sternorrhyncha</taxon>
        <taxon>Aphidomorpha</taxon>
        <taxon>Aphidoidea</taxon>
        <taxon>Aphididae</taxon>
        <taxon>Aphidini</taxon>
        <taxon>Aphis</taxon>
        <taxon>Aphis</taxon>
    </lineage>
</organism>
<proteinExistence type="predicted"/>
<dbReference type="Proteomes" id="UP000478052">
    <property type="component" value="Unassembled WGS sequence"/>
</dbReference>
<evidence type="ECO:0000313" key="2">
    <source>
        <dbReference type="Proteomes" id="UP000478052"/>
    </source>
</evidence>
<sequence>MDAITEYDIFLSSMENFNINVASKLLSKTSLNLNAGDVIEQLGKGLTEDNFKKRPDYFNFCEEQLFKMANNEEYQELIFDFLDIIEMHDSKLSSSILIAVTVLENTENPNLTSLEYLIISTSNILNEMDITNIKENLLNIVQLLLKLKKHFQREQSILHYFTRFAFLVLRANIDPIEFLNLLSNIIYDPFHLLEIEFDEKKEELCMASFFYLYFKTGMQWGPKIYNQFYILYKCCNLAMSVFNDNDFGKSFTELILTKFKNNEIPLHLLNKHHECFLLEAAHSSMYTEDYNVRKISLELLMIFLDKLSTDAQYVVLKHAFLKPLESAVKDQLIVKMKNLIILKLKSNHALGCFQGIRLLELVQLCCNIPDKPGFCIENNIEQILGAISLLFLLSIDKNEKLNMGKEFLNHTKQFVNIIQNTINRAREQYTLEQQVLDGKIIVEETDILVNDMDYSQLSKNEKRDILALIYNNITLVQARLDMLKDCIKDQ</sequence>
<reference evidence="1 2" key="1">
    <citation type="submission" date="2019-08" db="EMBL/GenBank/DDBJ databases">
        <title>Whole genome of Aphis craccivora.</title>
        <authorList>
            <person name="Voronova N.V."/>
            <person name="Shulinski R.S."/>
            <person name="Bandarenka Y.V."/>
            <person name="Zhorov D.G."/>
            <person name="Warner D."/>
        </authorList>
    </citation>
    <scope>NUCLEOTIDE SEQUENCE [LARGE SCALE GENOMIC DNA]</scope>
    <source>
        <strain evidence="1">180601</strain>
        <tissue evidence="1">Whole Body</tissue>
    </source>
</reference>
<evidence type="ECO:0000313" key="1">
    <source>
        <dbReference type="EMBL" id="KAF0773890.1"/>
    </source>
</evidence>
<name>A0A6G0ZRN0_APHCR</name>
<evidence type="ECO:0008006" key="3">
    <source>
        <dbReference type="Google" id="ProtNLM"/>
    </source>
</evidence>
<keyword evidence="2" id="KW-1185">Reference proteome</keyword>
<protein>
    <recommendedName>
        <fullName evidence="3">Glomulin</fullName>
    </recommendedName>
</protein>